<comment type="caution">
    <text evidence="1">The sequence shown here is derived from an EMBL/GenBank/DDBJ whole genome shotgun (WGS) entry which is preliminary data.</text>
</comment>
<dbReference type="EMBL" id="CM042017">
    <property type="protein sequence ID" value="KAI3689797.1"/>
    <property type="molecule type" value="Genomic_DNA"/>
</dbReference>
<accession>A0ACB8YVN0</accession>
<proteinExistence type="predicted"/>
<evidence type="ECO:0000313" key="1">
    <source>
        <dbReference type="EMBL" id="KAI3689797.1"/>
    </source>
</evidence>
<gene>
    <name evidence="1" type="ORF">L2E82_47766</name>
</gene>
<evidence type="ECO:0000313" key="2">
    <source>
        <dbReference type="Proteomes" id="UP001055811"/>
    </source>
</evidence>
<dbReference type="Proteomes" id="UP001055811">
    <property type="component" value="Linkage Group LG09"/>
</dbReference>
<organism evidence="1 2">
    <name type="scientific">Cichorium intybus</name>
    <name type="common">Chicory</name>
    <dbReference type="NCBI Taxonomy" id="13427"/>
    <lineage>
        <taxon>Eukaryota</taxon>
        <taxon>Viridiplantae</taxon>
        <taxon>Streptophyta</taxon>
        <taxon>Embryophyta</taxon>
        <taxon>Tracheophyta</taxon>
        <taxon>Spermatophyta</taxon>
        <taxon>Magnoliopsida</taxon>
        <taxon>eudicotyledons</taxon>
        <taxon>Gunneridae</taxon>
        <taxon>Pentapetalae</taxon>
        <taxon>asterids</taxon>
        <taxon>campanulids</taxon>
        <taxon>Asterales</taxon>
        <taxon>Asteraceae</taxon>
        <taxon>Cichorioideae</taxon>
        <taxon>Cichorieae</taxon>
        <taxon>Cichoriinae</taxon>
        <taxon>Cichorium</taxon>
    </lineage>
</organism>
<reference evidence="2" key="1">
    <citation type="journal article" date="2022" name="Mol. Ecol. Resour.">
        <title>The genomes of chicory, endive, great burdock and yacon provide insights into Asteraceae palaeo-polyploidization history and plant inulin production.</title>
        <authorList>
            <person name="Fan W."/>
            <person name="Wang S."/>
            <person name="Wang H."/>
            <person name="Wang A."/>
            <person name="Jiang F."/>
            <person name="Liu H."/>
            <person name="Zhao H."/>
            <person name="Xu D."/>
            <person name="Zhang Y."/>
        </authorList>
    </citation>
    <scope>NUCLEOTIDE SEQUENCE [LARGE SCALE GENOMIC DNA]</scope>
    <source>
        <strain evidence="2">cv. Punajuju</strain>
    </source>
</reference>
<reference evidence="1 2" key="2">
    <citation type="journal article" date="2022" name="Mol. Ecol. Resour.">
        <title>The genomes of chicory, endive, great burdock and yacon provide insights into Asteraceae paleo-polyploidization history and plant inulin production.</title>
        <authorList>
            <person name="Fan W."/>
            <person name="Wang S."/>
            <person name="Wang H."/>
            <person name="Wang A."/>
            <person name="Jiang F."/>
            <person name="Liu H."/>
            <person name="Zhao H."/>
            <person name="Xu D."/>
            <person name="Zhang Y."/>
        </authorList>
    </citation>
    <scope>NUCLEOTIDE SEQUENCE [LARGE SCALE GENOMIC DNA]</scope>
    <source>
        <strain evidence="2">cv. Punajuju</strain>
        <tissue evidence="1">Leaves</tissue>
    </source>
</reference>
<name>A0ACB8YVN0_CICIN</name>
<keyword evidence="2" id="KW-1185">Reference proteome</keyword>
<protein>
    <submittedName>
        <fullName evidence="1">Uncharacterized protein</fullName>
    </submittedName>
</protein>
<sequence length="136" mass="15911">MWSLKEQIPKVFEVSLKVTVPEEPDVVTLIATCAKKEFGDYQCNNAMGLWSKIKGKGTEFRGPQSVGQIYLCISSTNIQRLERQGVVDGMKLYEESIEYLRVRNMVTVSKKRKKSRCYLRYRRQNWKLEMLCVKSY</sequence>